<dbReference type="InterPro" id="IPR016181">
    <property type="entry name" value="Acyl_CoA_acyltransferase"/>
</dbReference>
<keyword evidence="2" id="KW-1185">Reference proteome</keyword>
<accession>I4C4U8</accession>
<name>I4C4U8_DESTA</name>
<dbReference type="eggNOG" id="COG3153">
    <property type="taxonomic scope" value="Bacteria"/>
</dbReference>
<reference evidence="2" key="1">
    <citation type="submission" date="2012-06" db="EMBL/GenBank/DDBJ databases">
        <title>Complete sequence of chromosome of Desulfomonile tiedjei DSM 6799.</title>
        <authorList>
            <person name="Lucas S."/>
            <person name="Copeland A."/>
            <person name="Lapidus A."/>
            <person name="Glavina del Rio T."/>
            <person name="Dalin E."/>
            <person name="Tice H."/>
            <person name="Bruce D."/>
            <person name="Goodwin L."/>
            <person name="Pitluck S."/>
            <person name="Peters L."/>
            <person name="Ovchinnikova G."/>
            <person name="Zeytun A."/>
            <person name="Lu M."/>
            <person name="Kyrpides N."/>
            <person name="Mavromatis K."/>
            <person name="Ivanova N."/>
            <person name="Brettin T."/>
            <person name="Detter J.C."/>
            <person name="Han C."/>
            <person name="Larimer F."/>
            <person name="Land M."/>
            <person name="Hauser L."/>
            <person name="Markowitz V."/>
            <person name="Cheng J.-F."/>
            <person name="Hugenholtz P."/>
            <person name="Woyke T."/>
            <person name="Wu D."/>
            <person name="Spring S."/>
            <person name="Schroeder M."/>
            <person name="Brambilla E."/>
            <person name="Klenk H.-P."/>
            <person name="Eisen J.A."/>
        </authorList>
    </citation>
    <scope>NUCLEOTIDE SEQUENCE [LARGE SCALE GENOMIC DNA]</scope>
    <source>
        <strain evidence="2">ATCC 49306 / DSM 6799 / DCB-1</strain>
    </source>
</reference>
<protein>
    <recommendedName>
        <fullName evidence="3">N-acetyltransferase domain-containing protein</fullName>
    </recommendedName>
</protein>
<dbReference type="HOGENOM" id="CLU_052477_0_0_7"/>
<dbReference type="AlphaFoldDB" id="I4C4U8"/>
<organism evidence="1 2">
    <name type="scientific">Desulfomonile tiedjei (strain ATCC 49306 / DSM 6799 / DCB-1)</name>
    <dbReference type="NCBI Taxonomy" id="706587"/>
    <lineage>
        <taxon>Bacteria</taxon>
        <taxon>Pseudomonadati</taxon>
        <taxon>Thermodesulfobacteriota</taxon>
        <taxon>Desulfomonilia</taxon>
        <taxon>Desulfomonilales</taxon>
        <taxon>Desulfomonilaceae</taxon>
        <taxon>Desulfomonile</taxon>
    </lineage>
</organism>
<dbReference type="Proteomes" id="UP000006055">
    <property type="component" value="Chromosome"/>
</dbReference>
<evidence type="ECO:0008006" key="3">
    <source>
        <dbReference type="Google" id="ProtNLM"/>
    </source>
</evidence>
<gene>
    <name evidence="1" type="ordered locus">Desti_1881</name>
</gene>
<dbReference type="SUPFAM" id="SSF55729">
    <property type="entry name" value="Acyl-CoA N-acyltransferases (Nat)"/>
    <property type="match status" value="1"/>
</dbReference>
<dbReference type="EMBL" id="CP003360">
    <property type="protein sequence ID" value="AFM24589.1"/>
    <property type="molecule type" value="Genomic_DNA"/>
</dbReference>
<dbReference type="Gene3D" id="3.40.630.30">
    <property type="match status" value="1"/>
</dbReference>
<proteinExistence type="predicted"/>
<dbReference type="STRING" id="706587.Desti_1881"/>
<dbReference type="KEGG" id="dti:Desti_1881"/>
<sequence length="341" mass="38959">MDSRLKSSSDTMNRTFEVHLLRSEDAEGVCRLFRSIYGEGYPIKIFYDPERLITANKEGDYYTSVAKSTDGEVIGIHNFFRSAPSRDVYEWGVGLVLKEWRGMGVSGAIERYMIEEVVPELSMHTVFGEPVTHHLQMQKHSESFGFPPTALEVGLMPGEAYKGEGVKSERVSTTMGFRVYRNIHQKIFVTADYKEAIDFLYEGFSSGRTFAESTDPLPSGTHSRTRMELFDFAKVARITFYETGSDFSDRISGLESEAVGKGYIVIQVWLKLTEPWIGNVVKILQRRSFFLGGILPQWFDDDGLLMQKLLFTPDFDSIKLYSDRSMRIRDLVKSDWQRLCG</sequence>
<evidence type="ECO:0000313" key="1">
    <source>
        <dbReference type="EMBL" id="AFM24589.1"/>
    </source>
</evidence>
<evidence type="ECO:0000313" key="2">
    <source>
        <dbReference type="Proteomes" id="UP000006055"/>
    </source>
</evidence>